<gene>
    <name evidence="11" type="ORF">SAMN05421687_102287</name>
</gene>
<dbReference type="STRING" id="570947.SAMN05421687_102287"/>
<dbReference type="SMART" id="SM00304">
    <property type="entry name" value="HAMP"/>
    <property type="match status" value="1"/>
</dbReference>
<protein>
    <submittedName>
        <fullName evidence="11">Methyl-accepting chemotaxis protein</fullName>
    </submittedName>
</protein>
<feature type="compositionally biased region" description="Basic and acidic residues" evidence="7">
    <location>
        <begin position="531"/>
        <end position="544"/>
    </location>
</feature>
<dbReference type="GO" id="GO:0007165">
    <property type="term" value="P:signal transduction"/>
    <property type="evidence" value="ECO:0007669"/>
    <property type="project" value="UniProtKB-KW"/>
</dbReference>
<evidence type="ECO:0000259" key="10">
    <source>
        <dbReference type="PROSITE" id="PS50885"/>
    </source>
</evidence>
<feature type="compositionally biased region" description="Basic and acidic residues" evidence="7">
    <location>
        <begin position="269"/>
        <end position="284"/>
    </location>
</feature>
<reference evidence="12" key="1">
    <citation type="submission" date="2017-01" db="EMBL/GenBank/DDBJ databases">
        <authorList>
            <person name="Varghese N."/>
            <person name="Submissions S."/>
        </authorList>
    </citation>
    <scope>NUCLEOTIDE SEQUENCE [LARGE SCALE GENOMIC DNA]</scope>
    <source>
        <strain evidence="12">DSM 23127</strain>
    </source>
</reference>
<feature type="domain" description="HAMP" evidence="10">
    <location>
        <begin position="204"/>
        <end position="257"/>
    </location>
</feature>
<dbReference type="SUPFAM" id="SSF58104">
    <property type="entry name" value="Methyl-accepting chemotaxis protein (MCP) signaling domain"/>
    <property type="match status" value="1"/>
</dbReference>
<evidence type="ECO:0000256" key="2">
    <source>
        <dbReference type="ARBA" id="ARBA00022475"/>
    </source>
</evidence>
<dbReference type="AlphaFoldDB" id="A0A1N7IV39"/>
<feature type="compositionally biased region" description="Low complexity" evidence="7">
    <location>
        <begin position="288"/>
        <end position="306"/>
    </location>
</feature>
<evidence type="ECO:0000256" key="5">
    <source>
        <dbReference type="ARBA" id="ARBA00029447"/>
    </source>
</evidence>
<dbReference type="PROSITE" id="PS50111">
    <property type="entry name" value="CHEMOTAXIS_TRANSDUC_2"/>
    <property type="match status" value="1"/>
</dbReference>
<feature type="compositionally biased region" description="Low complexity" evidence="7">
    <location>
        <begin position="509"/>
        <end position="530"/>
    </location>
</feature>
<dbReference type="EMBL" id="FTOC01000002">
    <property type="protein sequence ID" value="SIS40979.1"/>
    <property type="molecule type" value="Genomic_DNA"/>
</dbReference>
<dbReference type="InterPro" id="IPR004090">
    <property type="entry name" value="Chemotax_Me-accpt_rcpt"/>
</dbReference>
<sequence length="598" mass="65422">MWKNLSIGKKYGAGFTVAIALFAVAIVLVFLQLQAAGEDVTRVSETGTTAVDVSDMASLTRSKDIRVADYIENPLQSYVQEFEERRQSFNQLQEEYAGYYEGTEYEETMNTVQDIDSQLNDLFLNKIVGNLSNEDAVEASRARIQTLRGDLIEELETLQTAAESEMDNANSAADNAIQLTLLTLITAGLLALIAGAVTMLLVSRKVRRNMNALVQKADQISEGELYHDNFDYDGNDEIGHLGTSINTMKGNLERLITEISTLSHQVEEQSRELKQSSGEVKEGSEQIASTMQELSSSSEQQASDASNLSEMMTVLSQKVEGANEESSKVSDDAKVVLENSNHGKELMDESVKQMRDIHTVMHQAVERVHRLDKQSGEISKLVQVIRDIADQTNLLALNAAIEAARAGEHGKGFAVVAEEVRKLAEQVSNSVGEITGMVDGIQTESREVSDSLASGYTQVEEGTTQMEETGATFEEIQASIKNIASGIDVISTNLESIEESTSDMNQSIESVASSSEEAAAGVEETTASVEQSHHSIEEVNRRSGELSAMSGRLNSLVAQFQLEDTDADSQEDETDESAYEKEQEDENQEEDDSKEQAS</sequence>
<dbReference type="Pfam" id="PF00672">
    <property type="entry name" value="HAMP"/>
    <property type="match status" value="1"/>
</dbReference>
<keyword evidence="12" id="KW-1185">Reference proteome</keyword>
<evidence type="ECO:0000256" key="7">
    <source>
        <dbReference type="SAM" id="MobiDB-lite"/>
    </source>
</evidence>
<comment type="similarity">
    <text evidence="5">Belongs to the methyl-accepting chemotaxis (MCP) protein family.</text>
</comment>
<dbReference type="PROSITE" id="PS50885">
    <property type="entry name" value="HAMP"/>
    <property type="match status" value="1"/>
</dbReference>
<dbReference type="Gene3D" id="1.10.287.950">
    <property type="entry name" value="Methyl-accepting chemotaxis protein"/>
    <property type="match status" value="1"/>
</dbReference>
<dbReference type="PANTHER" id="PTHR32089">
    <property type="entry name" value="METHYL-ACCEPTING CHEMOTAXIS PROTEIN MCPB"/>
    <property type="match status" value="1"/>
</dbReference>
<dbReference type="InterPro" id="IPR004089">
    <property type="entry name" value="MCPsignal_dom"/>
</dbReference>
<evidence type="ECO:0000313" key="12">
    <source>
        <dbReference type="Proteomes" id="UP000187608"/>
    </source>
</evidence>
<dbReference type="SMART" id="SM00283">
    <property type="entry name" value="MA"/>
    <property type="match status" value="1"/>
</dbReference>
<comment type="subcellular location">
    <subcellularLocation>
        <location evidence="1">Cell membrane</location>
    </subcellularLocation>
</comment>
<accession>A0A1N7IV39</accession>
<keyword evidence="2" id="KW-1003">Cell membrane</keyword>
<feature type="transmembrane region" description="Helical" evidence="8">
    <location>
        <begin position="12"/>
        <end position="33"/>
    </location>
</feature>
<dbReference type="InterPro" id="IPR003660">
    <property type="entry name" value="HAMP_dom"/>
</dbReference>
<keyword evidence="8" id="KW-1133">Transmembrane helix</keyword>
<proteinExistence type="inferred from homology"/>
<evidence type="ECO:0000256" key="3">
    <source>
        <dbReference type="ARBA" id="ARBA00023136"/>
    </source>
</evidence>
<evidence type="ECO:0000256" key="4">
    <source>
        <dbReference type="ARBA" id="ARBA00023224"/>
    </source>
</evidence>
<dbReference type="Proteomes" id="UP000187608">
    <property type="component" value="Unassembled WGS sequence"/>
</dbReference>
<evidence type="ECO:0000256" key="6">
    <source>
        <dbReference type="PROSITE-ProRule" id="PRU00284"/>
    </source>
</evidence>
<evidence type="ECO:0000256" key="8">
    <source>
        <dbReference type="SAM" id="Phobius"/>
    </source>
</evidence>
<feature type="compositionally biased region" description="Acidic residues" evidence="7">
    <location>
        <begin position="563"/>
        <end position="598"/>
    </location>
</feature>
<feature type="region of interest" description="Disordered" evidence="7">
    <location>
        <begin position="557"/>
        <end position="598"/>
    </location>
</feature>
<feature type="domain" description="Methyl-accepting transducer" evidence="9">
    <location>
        <begin position="276"/>
        <end position="526"/>
    </location>
</feature>
<keyword evidence="4 6" id="KW-0807">Transducer</keyword>
<feature type="transmembrane region" description="Helical" evidence="8">
    <location>
        <begin position="176"/>
        <end position="202"/>
    </location>
</feature>
<evidence type="ECO:0000313" key="11">
    <source>
        <dbReference type="EMBL" id="SIS40979.1"/>
    </source>
</evidence>
<evidence type="ECO:0000256" key="1">
    <source>
        <dbReference type="ARBA" id="ARBA00004236"/>
    </source>
</evidence>
<feature type="region of interest" description="Disordered" evidence="7">
    <location>
        <begin position="269"/>
        <end position="306"/>
    </location>
</feature>
<dbReference type="GO" id="GO:0005886">
    <property type="term" value="C:plasma membrane"/>
    <property type="evidence" value="ECO:0007669"/>
    <property type="project" value="UniProtKB-SubCell"/>
</dbReference>
<dbReference type="OrthoDB" id="9804712at2"/>
<dbReference type="PRINTS" id="PR00260">
    <property type="entry name" value="CHEMTRNSDUCR"/>
</dbReference>
<organism evidence="11 12">
    <name type="scientific">Salimicrobium flavidum</name>
    <dbReference type="NCBI Taxonomy" id="570947"/>
    <lineage>
        <taxon>Bacteria</taxon>
        <taxon>Bacillati</taxon>
        <taxon>Bacillota</taxon>
        <taxon>Bacilli</taxon>
        <taxon>Bacillales</taxon>
        <taxon>Bacillaceae</taxon>
        <taxon>Salimicrobium</taxon>
    </lineage>
</organism>
<evidence type="ECO:0000259" key="9">
    <source>
        <dbReference type="PROSITE" id="PS50111"/>
    </source>
</evidence>
<dbReference type="CDD" id="cd11386">
    <property type="entry name" value="MCP_signal"/>
    <property type="match status" value="1"/>
</dbReference>
<keyword evidence="3 8" id="KW-0472">Membrane</keyword>
<dbReference type="RefSeq" id="WP_076557213.1">
    <property type="nucleotide sequence ID" value="NZ_FTOC01000002.1"/>
</dbReference>
<dbReference type="Pfam" id="PF00015">
    <property type="entry name" value="MCPsignal"/>
    <property type="match status" value="1"/>
</dbReference>
<dbReference type="CDD" id="cd06225">
    <property type="entry name" value="HAMP"/>
    <property type="match status" value="1"/>
</dbReference>
<dbReference type="GO" id="GO:0006935">
    <property type="term" value="P:chemotaxis"/>
    <property type="evidence" value="ECO:0007669"/>
    <property type="project" value="InterPro"/>
</dbReference>
<keyword evidence="8" id="KW-0812">Transmembrane</keyword>
<feature type="region of interest" description="Disordered" evidence="7">
    <location>
        <begin position="498"/>
        <end position="545"/>
    </location>
</feature>
<dbReference type="PANTHER" id="PTHR32089:SF112">
    <property type="entry name" value="LYSOZYME-LIKE PROTEIN-RELATED"/>
    <property type="match status" value="1"/>
</dbReference>
<dbReference type="GO" id="GO:0004888">
    <property type="term" value="F:transmembrane signaling receptor activity"/>
    <property type="evidence" value="ECO:0007669"/>
    <property type="project" value="InterPro"/>
</dbReference>
<name>A0A1N7IV39_9BACI</name>